<evidence type="ECO:0000256" key="4">
    <source>
        <dbReference type="ARBA" id="ARBA00022679"/>
    </source>
</evidence>
<name>A0A7K3NHP1_9BACT</name>
<sequence>MANRRPRIAVDAMGGDFGPHVVIPGALHAAKTKKIDIVLVGDQPRIEAELNARGFKGQGVEIVHAPQMVEMEEKPSEALRKKKDSSIQVAVNLVRDKQADGVISAGNSGATLASAMFTIGRVPGVERPALATFMPTEKSHFVLIDVGANVDCKPFHLLQFGIMADVLARSMLGIANPRVALLSIGEEQGKGNLQVKEAFELMRMSSLNFMGNVEGRDLFTGDVDVVVCDGFVGNVVLKQSEGLASSLGRLLKGELRRGFFGKIGTMLALSSLKRFSRLVDYAEYGGAPFLGLEGICLVCHGASNSKAIANAVNMAARFVDGNANEHLVKDIAANINLTVARKKSRHSEPAGSIEPAGAQEAAVPDQTP</sequence>
<dbReference type="SUPFAM" id="SSF53659">
    <property type="entry name" value="Isocitrate/Isopropylmalate dehydrogenase-like"/>
    <property type="match status" value="1"/>
</dbReference>
<dbReference type="Gene3D" id="3.40.718.10">
    <property type="entry name" value="Isopropylmalate Dehydrogenase"/>
    <property type="match status" value="1"/>
</dbReference>
<keyword evidence="3 10" id="KW-0444">Lipid biosynthesis</keyword>
<dbReference type="Pfam" id="PF02504">
    <property type="entry name" value="FA_synthesis"/>
    <property type="match status" value="1"/>
</dbReference>
<evidence type="ECO:0000256" key="11">
    <source>
        <dbReference type="SAM" id="MobiDB-lite"/>
    </source>
</evidence>
<evidence type="ECO:0000313" key="13">
    <source>
        <dbReference type="Proteomes" id="UP000469724"/>
    </source>
</evidence>
<dbReference type="GO" id="GO:0008654">
    <property type="term" value="P:phospholipid biosynthetic process"/>
    <property type="evidence" value="ECO:0007669"/>
    <property type="project" value="UniProtKB-KW"/>
</dbReference>
<protein>
    <recommendedName>
        <fullName evidence="8 10">Phosphate acyltransferase</fullName>
        <ecNumber evidence="8 10">2.3.1.274</ecNumber>
    </recommendedName>
    <alternativeName>
        <fullName evidence="10">Acyl-ACP phosphotransacylase</fullName>
    </alternativeName>
    <alternativeName>
        <fullName evidence="10">Acyl-[acyl-carrier-protein]--phosphate acyltransferase</fullName>
    </alternativeName>
    <alternativeName>
        <fullName evidence="10">Phosphate-acyl-ACP acyltransferase</fullName>
    </alternativeName>
</protein>
<dbReference type="GO" id="GO:0006633">
    <property type="term" value="P:fatty acid biosynthetic process"/>
    <property type="evidence" value="ECO:0007669"/>
    <property type="project" value="UniProtKB-UniRule"/>
</dbReference>
<dbReference type="PANTHER" id="PTHR30100:SF1">
    <property type="entry name" value="PHOSPHATE ACYLTRANSFERASE"/>
    <property type="match status" value="1"/>
</dbReference>
<comment type="function">
    <text evidence="10">Catalyzes the reversible formation of acyl-phosphate (acyl-PO(4)) from acyl-[acyl-carrier-protein] (acyl-ACP). This enzyme utilizes acyl-ACP as fatty acyl donor, but not acyl-CoA.</text>
</comment>
<gene>
    <name evidence="10 12" type="primary">plsX</name>
    <name evidence="12" type="ORF">G3N56_03030</name>
</gene>
<evidence type="ECO:0000256" key="8">
    <source>
        <dbReference type="ARBA" id="ARBA00024069"/>
    </source>
</evidence>
<comment type="catalytic activity">
    <reaction evidence="1 10">
        <text>a fatty acyl-[ACP] + phosphate = an acyl phosphate + holo-[ACP]</text>
        <dbReference type="Rhea" id="RHEA:42292"/>
        <dbReference type="Rhea" id="RHEA-COMP:9685"/>
        <dbReference type="Rhea" id="RHEA-COMP:14125"/>
        <dbReference type="ChEBI" id="CHEBI:43474"/>
        <dbReference type="ChEBI" id="CHEBI:59918"/>
        <dbReference type="ChEBI" id="CHEBI:64479"/>
        <dbReference type="ChEBI" id="CHEBI:138651"/>
        <dbReference type="EC" id="2.3.1.274"/>
    </reaction>
</comment>
<keyword evidence="6 10" id="KW-0594">Phospholipid biosynthesis</keyword>
<dbReference type="RefSeq" id="WP_163300767.1">
    <property type="nucleotide sequence ID" value="NZ_JAAGRQ010000008.1"/>
</dbReference>
<keyword evidence="7 10" id="KW-1208">Phospholipid metabolism</keyword>
<dbReference type="PANTHER" id="PTHR30100">
    <property type="entry name" value="FATTY ACID/PHOSPHOLIPID SYNTHESIS PROTEIN PLSX"/>
    <property type="match status" value="1"/>
</dbReference>
<comment type="pathway">
    <text evidence="10">Lipid metabolism; phospholipid metabolism.</text>
</comment>
<evidence type="ECO:0000256" key="3">
    <source>
        <dbReference type="ARBA" id="ARBA00022516"/>
    </source>
</evidence>
<keyword evidence="5 10" id="KW-0443">Lipid metabolism</keyword>
<keyword evidence="4 10" id="KW-0808">Transferase</keyword>
<dbReference type="HAMAP" id="MF_00019">
    <property type="entry name" value="PlsX"/>
    <property type="match status" value="1"/>
</dbReference>
<dbReference type="GO" id="GO:0043811">
    <property type="term" value="F:phosphate:acyl-[acyl carrier protein] acyltransferase activity"/>
    <property type="evidence" value="ECO:0007669"/>
    <property type="project" value="UniProtKB-UniRule"/>
</dbReference>
<dbReference type="GO" id="GO:0005737">
    <property type="term" value="C:cytoplasm"/>
    <property type="evidence" value="ECO:0007669"/>
    <property type="project" value="UniProtKB-SubCell"/>
</dbReference>
<organism evidence="12 13">
    <name type="scientific">Desulfolutivibrio sulfodismutans</name>
    <dbReference type="NCBI Taxonomy" id="63561"/>
    <lineage>
        <taxon>Bacteria</taxon>
        <taxon>Pseudomonadati</taxon>
        <taxon>Thermodesulfobacteriota</taxon>
        <taxon>Desulfovibrionia</taxon>
        <taxon>Desulfovibrionales</taxon>
        <taxon>Desulfovibrionaceae</taxon>
        <taxon>Desulfolutivibrio</taxon>
    </lineage>
</organism>
<comment type="caution">
    <text evidence="12">The sequence shown here is derived from an EMBL/GenBank/DDBJ whole genome shotgun (WGS) entry which is preliminary data.</text>
</comment>
<keyword evidence="2 10" id="KW-0963">Cytoplasm</keyword>
<reference evidence="12 13" key="1">
    <citation type="submission" date="2020-02" db="EMBL/GenBank/DDBJ databases">
        <title>Comparative genomics of sulfur disproportionating microorganisms.</title>
        <authorList>
            <person name="Ward L.M."/>
            <person name="Bertran E."/>
            <person name="Johnston D.T."/>
        </authorList>
    </citation>
    <scope>NUCLEOTIDE SEQUENCE [LARGE SCALE GENOMIC DNA]</scope>
    <source>
        <strain evidence="12 13">DSM 3696</strain>
    </source>
</reference>
<evidence type="ECO:0000256" key="7">
    <source>
        <dbReference type="ARBA" id="ARBA00023264"/>
    </source>
</evidence>
<dbReference type="InterPro" id="IPR012281">
    <property type="entry name" value="Phospholipid_synth_PlsX-like"/>
</dbReference>
<keyword evidence="13" id="KW-1185">Reference proteome</keyword>
<proteinExistence type="inferred from homology"/>
<evidence type="ECO:0000256" key="6">
    <source>
        <dbReference type="ARBA" id="ARBA00023209"/>
    </source>
</evidence>
<comment type="subunit">
    <text evidence="9 10">Homodimer. Probably interacts with PlsY.</text>
</comment>
<comment type="subcellular location">
    <subcellularLocation>
        <location evidence="10">Cytoplasm</location>
    </subcellularLocation>
    <text evidence="10">Associated with the membrane possibly through PlsY.</text>
</comment>
<feature type="region of interest" description="Disordered" evidence="11">
    <location>
        <begin position="344"/>
        <end position="368"/>
    </location>
</feature>
<dbReference type="PIRSF" id="PIRSF002465">
    <property type="entry name" value="Phsphlp_syn_PlsX"/>
    <property type="match status" value="1"/>
</dbReference>
<evidence type="ECO:0000256" key="5">
    <source>
        <dbReference type="ARBA" id="ARBA00023098"/>
    </source>
</evidence>
<comment type="similarity">
    <text evidence="10">Belongs to the PlsX family.</text>
</comment>
<evidence type="ECO:0000256" key="1">
    <source>
        <dbReference type="ARBA" id="ARBA00001232"/>
    </source>
</evidence>
<dbReference type="AlphaFoldDB" id="A0A7K3NHP1"/>
<dbReference type="EMBL" id="JAAGRQ010000008">
    <property type="protein sequence ID" value="NDY55716.1"/>
    <property type="molecule type" value="Genomic_DNA"/>
</dbReference>
<dbReference type="NCBIfam" id="TIGR00182">
    <property type="entry name" value="plsX"/>
    <property type="match status" value="1"/>
</dbReference>
<dbReference type="EC" id="2.3.1.274" evidence="8 10"/>
<evidence type="ECO:0000313" key="12">
    <source>
        <dbReference type="EMBL" id="NDY55716.1"/>
    </source>
</evidence>
<keyword evidence="12" id="KW-0012">Acyltransferase</keyword>
<evidence type="ECO:0000256" key="10">
    <source>
        <dbReference type="HAMAP-Rule" id="MF_00019"/>
    </source>
</evidence>
<dbReference type="Proteomes" id="UP000469724">
    <property type="component" value="Unassembled WGS sequence"/>
</dbReference>
<evidence type="ECO:0000256" key="9">
    <source>
        <dbReference type="ARBA" id="ARBA00046608"/>
    </source>
</evidence>
<evidence type="ECO:0000256" key="2">
    <source>
        <dbReference type="ARBA" id="ARBA00022490"/>
    </source>
</evidence>
<accession>A0A7K3NHP1</accession>
<dbReference type="InterPro" id="IPR003664">
    <property type="entry name" value="FA_synthesis"/>
</dbReference>
<dbReference type="UniPathway" id="UPA00085"/>